<evidence type="ECO:0000256" key="1">
    <source>
        <dbReference type="ARBA" id="ARBA00023125"/>
    </source>
</evidence>
<accession>A0A7X5U4F4</accession>
<dbReference type="Pfam" id="PF17940">
    <property type="entry name" value="TetR_C_31"/>
    <property type="match status" value="1"/>
</dbReference>
<dbReference type="EMBL" id="JAANOW010000003">
    <property type="protein sequence ID" value="NIH98253.1"/>
    <property type="molecule type" value="Genomic_DNA"/>
</dbReference>
<evidence type="ECO:0000313" key="4">
    <source>
        <dbReference type="EMBL" id="NIH98253.1"/>
    </source>
</evidence>
<sequence>MPPNPHRRAVLLDAAIDILGEMGAGGLTHRAVDERAGQPAGTTSNYFRTRMALLEATAARLVELQWQHVGLLQNGLGTLNRETLATMMTAMVTDLGGSNGRRQLARYELFNEGVRRPELRPLLSEMQSAALKSASLLLAAAGLAVTDEQVGELARLLNGLAYSNLTFIADQPGASDLAGLVERMLTAVLGQSERN</sequence>
<proteinExistence type="predicted"/>
<dbReference type="InterPro" id="IPR001647">
    <property type="entry name" value="HTH_TetR"/>
</dbReference>
<dbReference type="InterPro" id="IPR041583">
    <property type="entry name" value="TetR_C_31"/>
</dbReference>
<protein>
    <submittedName>
        <fullName evidence="4">DNA-binding transcriptional regulator YbjK</fullName>
    </submittedName>
</protein>
<name>A0A7X5U4F4_9MYCO</name>
<keyword evidence="1 2" id="KW-0238">DNA-binding</keyword>
<dbReference type="Proteomes" id="UP000547444">
    <property type="component" value="Unassembled WGS sequence"/>
</dbReference>
<dbReference type="Gene3D" id="1.10.357.10">
    <property type="entry name" value="Tetracycline Repressor, domain 2"/>
    <property type="match status" value="1"/>
</dbReference>
<evidence type="ECO:0000313" key="5">
    <source>
        <dbReference type="Proteomes" id="UP000547444"/>
    </source>
</evidence>
<dbReference type="AlphaFoldDB" id="A0A7X5U4F4"/>
<evidence type="ECO:0000256" key="2">
    <source>
        <dbReference type="PROSITE-ProRule" id="PRU00335"/>
    </source>
</evidence>
<dbReference type="PROSITE" id="PS50977">
    <property type="entry name" value="HTH_TETR_2"/>
    <property type="match status" value="1"/>
</dbReference>
<feature type="DNA-binding region" description="H-T-H motif" evidence="2">
    <location>
        <begin position="28"/>
        <end position="47"/>
    </location>
</feature>
<comment type="caution">
    <text evidence="4">The sequence shown here is derived from an EMBL/GenBank/DDBJ whole genome shotgun (WGS) entry which is preliminary data.</text>
</comment>
<reference evidence="4 5" key="1">
    <citation type="submission" date="2020-03" db="EMBL/GenBank/DDBJ databases">
        <title>Sequencing the genomes of 1000 actinobacteria strains.</title>
        <authorList>
            <person name="Klenk H.-P."/>
        </authorList>
    </citation>
    <scope>NUCLEOTIDE SEQUENCE [LARGE SCALE GENOMIC DNA]</scope>
    <source>
        <strain evidence="4 5">DSM 44556</strain>
    </source>
</reference>
<keyword evidence="5" id="KW-1185">Reference proteome</keyword>
<evidence type="ECO:0000259" key="3">
    <source>
        <dbReference type="PROSITE" id="PS50977"/>
    </source>
</evidence>
<dbReference type="RefSeq" id="WP_167163518.1">
    <property type="nucleotide sequence ID" value="NZ_JAANOW010000003.1"/>
</dbReference>
<gene>
    <name evidence="4" type="ORF">FHU31_005259</name>
</gene>
<organism evidence="4 5">
    <name type="scientific">Mycolicibacterium fluoranthenivorans</name>
    <dbReference type="NCBI Taxonomy" id="258505"/>
    <lineage>
        <taxon>Bacteria</taxon>
        <taxon>Bacillati</taxon>
        <taxon>Actinomycetota</taxon>
        <taxon>Actinomycetes</taxon>
        <taxon>Mycobacteriales</taxon>
        <taxon>Mycobacteriaceae</taxon>
        <taxon>Mycolicibacterium</taxon>
    </lineage>
</organism>
<dbReference type="GO" id="GO:0003677">
    <property type="term" value="F:DNA binding"/>
    <property type="evidence" value="ECO:0007669"/>
    <property type="project" value="UniProtKB-UniRule"/>
</dbReference>
<feature type="domain" description="HTH tetR-type" evidence="3">
    <location>
        <begin position="5"/>
        <end position="65"/>
    </location>
</feature>
<dbReference type="InterPro" id="IPR009057">
    <property type="entry name" value="Homeodomain-like_sf"/>
</dbReference>
<dbReference type="SUPFAM" id="SSF46689">
    <property type="entry name" value="Homeodomain-like"/>
    <property type="match status" value="1"/>
</dbReference>